<evidence type="ECO:0000313" key="2">
    <source>
        <dbReference type="EMBL" id="REH29643.1"/>
    </source>
</evidence>
<accession>A0A3E0GVV4</accession>
<proteinExistence type="predicted"/>
<dbReference type="AlphaFoldDB" id="A0A3E0GVV4"/>
<dbReference type="Gene3D" id="3.10.450.50">
    <property type="match status" value="1"/>
</dbReference>
<protein>
    <submittedName>
        <fullName evidence="2">SnoaL-like protein</fullName>
    </submittedName>
</protein>
<feature type="domain" description="SnoaL-like" evidence="1">
    <location>
        <begin position="11"/>
        <end position="135"/>
    </location>
</feature>
<dbReference type="Pfam" id="PF13577">
    <property type="entry name" value="SnoaL_4"/>
    <property type="match status" value="1"/>
</dbReference>
<dbReference type="SUPFAM" id="SSF54427">
    <property type="entry name" value="NTF2-like"/>
    <property type="match status" value="1"/>
</dbReference>
<evidence type="ECO:0000259" key="1">
    <source>
        <dbReference type="Pfam" id="PF13577"/>
    </source>
</evidence>
<dbReference type="InterPro" id="IPR037401">
    <property type="entry name" value="SnoaL-like"/>
</dbReference>
<dbReference type="OrthoDB" id="1492465at2"/>
<reference evidence="2 3" key="1">
    <citation type="submission" date="2018-08" db="EMBL/GenBank/DDBJ databases">
        <title>Genomic Encyclopedia of Archaeal and Bacterial Type Strains, Phase II (KMG-II): from individual species to whole genera.</title>
        <authorList>
            <person name="Goeker M."/>
        </authorList>
    </citation>
    <scope>NUCLEOTIDE SEQUENCE [LARGE SCALE GENOMIC DNA]</scope>
    <source>
        <strain evidence="2 3">DSM 45791</strain>
    </source>
</reference>
<keyword evidence="3" id="KW-1185">Reference proteome</keyword>
<evidence type="ECO:0000313" key="3">
    <source>
        <dbReference type="Proteomes" id="UP000256269"/>
    </source>
</evidence>
<dbReference type="InterPro" id="IPR032710">
    <property type="entry name" value="NTF2-like_dom_sf"/>
</dbReference>
<name>A0A3E0GVV4_9PSEU</name>
<organism evidence="2 3">
    <name type="scientific">Kutzneria buriramensis</name>
    <dbReference type="NCBI Taxonomy" id="1045776"/>
    <lineage>
        <taxon>Bacteria</taxon>
        <taxon>Bacillati</taxon>
        <taxon>Actinomycetota</taxon>
        <taxon>Actinomycetes</taxon>
        <taxon>Pseudonocardiales</taxon>
        <taxon>Pseudonocardiaceae</taxon>
        <taxon>Kutzneria</taxon>
    </lineage>
</organism>
<dbReference type="Proteomes" id="UP000256269">
    <property type="component" value="Unassembled WGS sequence"/>
</dbReference>
<comment type="caution">
    <text evidence="2">The sequence shown here is derived from an EMBL/GenBank/DDBJ whole genome shotgun (WGS) entry which is preliminary data.</text>
</comment>
<dbReference type="RefSeq" id="WP_116181185.1">
    <property type="nucleotide sequence ID" value="NZ_CP144375.1"/>
</dbReference>
<dbReference type="EMBL" id="QUNO01000024">
    <property type="protein sequence ID" value="REH29643.1"/>
    <property type="molecule type" value="Genomic_DNA"/>
</dbReference>
<gene>
    <name evidence="2" type="ORF">BCF44_12470</name>
</gene>
<sequence length="207" mass="23767">MGTFERQSLAELLAVEAVRQCIVRERWARDTGDWDSMAQFYYPDTIMAVGWTTCSGAEFIEHTRKLAAIGDRGSGLHQLGPIQVEVNGNRAVADLPAQIAMPVEIDKTEMTILVWERMTFRVEKRQDDWRIVEFRAVYMRDTLVPDHVGDVITFDEELLASCRPSYRYTQYWSNKAGWGNHPDRPGLDRPDLIRAVYAANDAWLRGE</sequence>